<dbReference type="InterPro" id="IPR021833">
    <property type="entry name" value="DUF3425"/>
</dbReference>
<keyword evidence="3" id="KW-1185">Reference proteome</keyword>
<organism evidence="2 3">
    <name type="scientific">Apiospora rasikravindrae</name>
    <dbReference type="NCBI Taxonomy" id="990691"/>
    <lineage>
        <taxon>Eukaryota</taxon>
        <taxon>Fungi</taxon>
        <taxon>Dikarya</taxon>
        <taxon>Ascomycota</taxon>
        <taxon>Pezizomycotina</taxon>
        <taxon>Sordariomycetes</taxon>
        <taxon>Xylariomycetidae</taxon>
        <taxon>Amphisphaeriales</taxon>
        <taxon>Apiosporaceae</taxon>
        <taxon>Apiospora</taxon>
    </lineage>
</organism>
<feature type="compositionally biased region" description="Basic and acidic residues" evidence="1">
    <location>
        <begin position="1"/>
        <end position="10"/>
    </location>
</feature>
<sequence>MMQRRVDGHRLGLTQGHTVSTGSLINPPNVEAEWAAGKRKALAKKAEEASSTKAGTLVKSEPLVECWDMQQQSVSMVPASRTKQLYNARTPLMPSTNSNRDRQRSIVFPLSPDHLITLLQYNVLRALAVNRTLISGILSTPLDCIEESIHVLSYRPADPSRPLLPPSLVPTTLQQTVLHGDWVDIFPCPSARDRVIRAAGTFDEDELWADCIGGMYEGFPDDEVERRGSLRGRRRGTFRGGRCRRGS</sequence>
<feature type="region of interest" description="Disordered" evidence="1">
    <location>
        <begin position="1"/>
        <end position="26"/>
    </location>
</feature>
<feature type="compositionally biased region" description="Polar residues" evidence="1">
    <location>
        <begin position="15"/>
        <end position="26"/>
    </location>
</feature>
<proteinExistence type="predicted"/>
<comment type="caution">
    <text evidence="2">The sequence shown here is derived from an EMBL/GenBank/DDBJ whole genome shotgun (WGS) entry which is preliminary data.</text>
</comment>
<dbReference type="PANTHER" id="PTHR38116:SF1">
    <property type="entry name" value="BZIP DOMAIN-CONTAINING PROTEIN"/>
    <property type="match status" value="1"/>
</dbReference>
<dbReference type="PANTHER" id="PTHR38116">
    <property type="entry name" value="CHROMOSOME 7, WHOLE GENOME SHOTGUN SEQUENCE"/>
    <property type="match status" value="1"/>
</dbReference>
<dbReference type="Pfam" id="PF11905">
    <property type="entry name" value="DUF3425"/>
    <property type="match status" value="1"/>
</dbReference>
<name>A0ABR1S2R3_9PEZI</name>
<evidence type="ECO:0000313" key="2">
    <source>
        <dbReference type="EMBL" id="KAK8024464.1"/>
    </source>
</evidence>
<reference evidence="2 3" key="1">
    <citation type="submission" date="2023-01" db="EMBL/GenBank/DDBJ databases">
        <title>Analysis of 21 Apiospora genomes using comparative genomics revels a genus with tremendous synthesis potential of carbohydrate active enzymes and secondary metabolites.</title>
        <authorList>
            <person name="Sorensen T."/>
        </authorList>
    </citation>
    <scope>NUCLEOTIDE SEQUENCE [LARGE SCALE GENOMIC DNA]</scope>
    <source>
        <strain evidence="2 3">CBS 33761</strain>
    </source>
</reference>
<evidence type="ECO:0000256" key="1">
    <source>
        <dbReference type="SAM" id="MobiDB-lite"/>
    </source>
</evidence>
<accession>A0ABR1S2R3</accession>
<dbReference type="EMBL" id="JAQQWK010000011">
    <property type="protein sequence ID" value="KAK8024464.1"/>
    <property type="molecule type" value="Genomic_DNA"/>
</dbReference>
<protein>
    <submittedName>
        <fullName evidence="2">Uncharacterized protein</fullName>
    </submittedName>
</protein>
<evidence type="ECO:0000313" key="3">
    <source>
        <dbReference type="Proteomes" id="UP001444661"/>
    </source>
</evidence>
<dbReference type="Proteomes" id="UP001444661">
    <property type="component" value="Unassembled WGS sequence"/>
</dbReference>
<gene>
    <name evidence="2" type="ORF">PG993_012530</name>
</gene>